<reference evidence="2 3" key="1">
    <citation type="submission" date="2019-11" db="EMBL/GenBank/DDBJ databases">
        <title>Caenimonas koreensis gen. nov., sp. nov., isolated from activated sludge.</title>
        <authorList>
            <person name="Seung H.R."/>
        </authorList>
    </citation>
    <scope>NUCLEOTIDE SEQUENCE [LARGE SCALE GENOMIC DNA]</scope>
    <source>
        <strain evidence="2 3">EMB320</strain>
    </source>
</reference>
<dbReference type="InterPro" id="IPR016032">
    <property type="entry name" value="Sig_transdc_resp-reg_C-effctor"/>
</dbReference>
<proteinExistence type="predicted"/>
<name>A0A844BGC1_9BURK</name>
<evidence type="ECO:0000259" key="1">
    <source>
        <dbReference type="PROSITE" id="PS00622"/>
    </source>
</evidence>
<dbReference type="PROSITE" id="PS00622">
    <property type="entry name" value="HTH_LUXR_1"/>
    <property type="match status" value="1"/>
</dbReference>
<dbReference type="CDD" id="cd06170">
    <property type="entry name" value="LuxR_C_like"/>
    <property type="match status" value="1"/>
</dbReference>
<feature type="domain" description="HTH luxR-type" evidence="1">
    <location>
        <begin position="162"/>
        <end position="189"/>
    </location>
</feature>
<dbReference type="GO" id="GO:0006355">
    <property type="term" value="P:regulation of DNA-templated transcription"/>
    <property type="evidence" value="ECO:0007669"/>
    <property type="project" value="InterPro"/>
</dbReference>
<dbReference type="PRINTS" id="PR00038">
    <property type="entry name" value="HTHLUXR"/>
</dbReference>
<dbReference type="EMBL" id="WJBU01000026">
    <property type="protein sequence ID" value="MRD49511.1"/>
    <property type="molecule type" value="Genomic_DNA"/>
</dbReference>
<comment type="caution">
    <text evidence="2">The sequence shown here is derived from an EMBL/GenBank/DDBJ whole genome shotgun (WGS) entry which is preliminary data.</text>
</comment>
<dbReference type="Proteomes" id="UP000487350">
    <property type="component" value="Unassembled WGS sequence"/>
</dbReference>
<keyword evidence="3" id="KW-1185">Reference proteome</keyword>
<dbReference type="SUPFAM" id="SSF46894">
    <property type="entry name" value="C-terminal effector domain of the bipartite response regulators"/>
    <property type="match status" value="1"/>
</dbReference>
<dbReference type="GO" id="GO:0003677">
    <property type="term" value="F:DNA binding"/>
    <property type="evidence" value="ECO:0007669"/>
    <property type="project" value="InterPro"/>
</dbReference>
<sequence>MDGLAKQGAAASSLHAEATAGLGAGLALLMDELAHGVLVTDIAGRLLHANQAARIELSRTRVIVLRDEAVHACAPDSARILQEALARVANGKRGLVSLAAPVGPSLTLVILPLRPAIPGGPMRAAWLFSRAMVCDSLMLCFFARAHGLTAAEEQVLGILCQGLSAPEVAVQLKVAVSTVRSHIRSLCAKTKSSGVRELVSRIAVLPPVAPAFWHEPMH</sequence>
<gene>
    <name evidence="2" type="ORF">GHT07_19735</name>
</gene>
<evidence type="ECO:0000313" key="2">
    <source>
        <dbReference type="EMBL" id="MRD49511.1"/>
    </source>
</evidence>
<protein>
    <submittedName>
        <fullName evidence="2">LuxR family transcriptional regulator</fullName>
    </submittedName>
</protein>
<dbReference type="RefSeq" id="WP_153586822.1">
    <property type="nucleotide sequence ID" value="NZ_WJBU01000026.1"/>
</dbReference>
<dbReference type="SMART" id="SM00421">
    <property type="entry name" value="HTH_LUXR"/>
    <property type="match status" value="1"/>
</dbReference>
<dbReference type="AlphaFoldDB" id="A0A844BGC1"/>
<evidence type="ECO:0000313" key="3">
    <source>
        <dbReference type="Proteomes" id="UP000487350"/>
    </source>
</evidence>
<dbReference type="InterPro" id="IPR036388">
    <property type="entry name" value="WH-like_DNA-bd_sf"/>
</dbReference>
<dbReference type="Gene3D" id="1.10.10.10">
    <property type="entry name" value="Winged helix-like DNA-binding domain superfamily/Winged helix DNA-binding domain"/>
    <property type="match status" value="1"/>
</dbReference>
<organism evidence="2 3">
    <name type="scientific">Caenimonas koreensis DSM 17982</name>
    <dbReference type="NCBI Taxonomy" id="1121255"/>
    <lineage>
        <taxon>Bacteria</taxon>
        <taxon>Pseudomonadati</taxon>
        <taxon>Pseudomonadota</taxon>
        <taxon>Betaproteobacteria</taxon>
        <taxon>Burkholderiales</taxon>
        <taxon>Comamonadaceae</taxon>
        <taxon>Caenimonas</taxon>
    </lineage>
</organism>
<dbReference type="InterPro" id="IPR000792">
    <property type="entry name" value="Tscrpt_reg_LuxR_C"/>
</dbReference>
<dbReference type="OrthoDB" id="9150154at2"/>
<accession>A0A844BGC1</accession>
<dbReference type="Pfam" id="PF00196">
    <property type="entry name" value="GerE"/>
    <property type="match status" value="1"/>
</dbReference>